<dbReference type="AlphaFoldDB" id="A0A645GIK8"/>
<evidence type="ECO:0000313" key="1">
    <source>
        <dbReference type="EMBL" id="MPN25639.1"/>
    </source>
</evidence>
<reference evidence="1" key="1">
    <citation type="submission" date="2019-08" db="EMBL/GenBank/DDBJ databases">
        <authorList>
            <person name="Kucharzyk K."/>
            <person name="Murdoch R.W."/>
            <person name="Higgins S."/>
            <person name="Loffler F."/>
        </authorList>
    </citation>
    <scope>NUCLEOTIDE SEQUENCE</scope>
</reference>
<sequence length="108" mass="12540">MLGWLCFEFPRSFQVWDKSDMTVKHIFTPYSSRHLANSFKEGLPLYIPNCSTYLCDNNIIIICSPEDALLNLIGNMGDNLHSPAKVTTMSFFRYDCRVNFSCRYIVVR</sequence>
<name>A0A645GIK8_9ZZZZ</name>
<comment type="caution">
    <text evidence="1">The sequence shown here is derived from an EMBL/GenBank/DDBJ whole genome shotgun (WGS) entry which is preliminary data.</text>
</comment>
<proteinExistence type="predicted"/>
<accession>A0A645GIK8</accession>
<protein>
    <submittedName>
        <fullName evidence="1">Uncharacterized protein</fullName>
    </submittedName>
</protein>
<organism evidence="1">
    <name type="scientific">bioreactor metagenome</name>
    <dbReference type="NCBI Taxonomy" id="1076179"/>
    <lineage>
        <taxon>unclassified sequences</taxon>
        <taxon>metagenomes</taxon>
        <taxon>ecological metagenomes</taxon>
    </lineage>
</organism>
<gene>
    <name evidence="1" type="ORF">SDC9_173051</name>
</gene>
<dbReference type="EMBL" id="VSSQ01074882">
    <property type="protein sequence ID" value="MPN25639.1"/>
    <property type="molecule type" value="Genomic_DNA"/>
</dbReference>
<dbReference type="AntiFam" id="ANF00280">
    <property type="entry name" value="Spurious ORF (shadow ORF of PyrG)"/>
</dbReference>